<dbReference type="AlphaFoldDB" id="A0A7X1I242"/>
<evidence type="ECO:0000313" key="1">
    <source>
        <dbReference type="EMBL" id="MBC2867317.1"/>
    </source>
</evidence>
<comment type="caution">
    <text evidence="1">The sequence shown here is derived from an EMBL/GenBank/DDBJ whole genome shotgun (WGS) entry which is preliminary data.</text>
</comment>
<protein>
    <submittedName>
        <fullName evidence="1">Uncharacterized protein</fullName>
    </submittedName>
</protein>
<dbReference type="OrthoDB" id="9970203at2"/>
<reference evidence="1 2" key="1">
    <citation type="submission" date="2020-08" db="EMBL/GenBank/DDBJ databases">
        <title>Whole-Genome Sequence of French Clinical Streptomyces mexicanus Strain Q0842.</title>
        <authorList>
            <person name="Boxberger M."/>
            <person name="La Scola B."/>
        </authorList>
    </citation>
    <scope>NUCLEOTIDE SEQUENCE [LARGE SCALE GENOMIC DNA]</scope>
    <source>
        <strain evidence="1 2">Marseille-Q0842</strain>
    </source>
</reference>
<dbReference type="EMBL" id="JACMHY010000008">
    <property type="protein sequence ID" value="MBC2867317.1"/>
    <property type="molecule type" value="Genomic_DNA"/>
</dbReference>
<name>A0A7X1I242_9ACTN</name>
<dbReference type="Proteomes" id="UP000517694">
    <property type="component" value="Unassembled WGS sequence"/>
</dbReference>
<organism evidence="1 2">
    <name type="scientific">Streptomyces mexicanus</name>
    <dbReference type="NCBI Taxonomy" id="178566"/>
    <lineage>
        <taxon>Bacteria</taxon>
        <taxon>Bacillati</taxon>
        <taxon>Actinomycetota</taxon>
        <taxon>Actinomycetes</taxon>
        <taxon>Kitasatosporales</taxon>
        <taxon>Streptomycetaceae</taxon>
        <taxon>Streptomyces</taxon>
    </lineage>
</organism>
<gene>
    <name evidence="1" type="ORF">H1R13_20795</name>
</gene>
<sequence length="57" mass="6218">MPTFRATLCPACRCVRRTRLVGTATINGHLHELVQCPDTACELVWAVRPTTPQLAAA</sequence>
<dbReference type="RefSeq" id="WP_159664665.1">
    <property type="nucleotide sequence ID" value="NZ_JACMHY010000008.1"/>
</dbReference>
<keyword evidence="2" id="KW-1185">Reference proteome</keyword>
<evidence type="ECO:0000313" key="2">
    <source>
        <dbReference type="Proteomes" id="UP000517694"/>
    </source>
</evidence>
<accession>A0A7X1I242</accession>
<proteinExistence type="predicted"/>